<dbReference type="Gene3D" id="2.60.40.10">
    <property type="entry name" value="Immunoglobulins"/>
    <property type="match status" value="3"/>
</dbReference>
<dbReference type="Proteomes" id="UP000694621">
    <property type="component" value="Unplaced"/>
</dbReference>
<keyword evidence="14" id="KW-0393">Immunoglobulin domain</keyword>
<evidence type="ECO:0000256" key="11">
    <source>
        <dbReference type="ARBA" id="ARBA00023136"/>
    </source>
</evidence>
<dbReference type="PROSITE" id="PS50835">
    <property type="entry name" value="IG_LIKE"/>
    <property type="match status" value="2"/>
</dbReference>
<dbReference type="FunFam" id="2.60.40.10:FF:000304">
    <property type="entry name" value="Nectin cell adhesion molecule 1"/>
    <property type="match status" value="1"/>
</dbReference>
<name>A0A8B9JBI6_ASTMX</name>
<keyword evidence="10 19" id="KW-1133">Transmembrane helix</keyword>
<evidence type="ECO:0000256" key="12">
    <source>
        <dbReference type="ARBA" id="ARBA00023157"/>
    </source>
</evidence>
<dbReference type="GO" id="GO:0005912">
    <property type="term" value="C:adherens junction"/>
    <property type="evidence" value="ECO:0007669"/>
    <property type="project" value="UniProtKB-SubCell"/>
</dbReference>
<evidence type="ECO:0000256" key="16">
    <source>
        <dbReference type="ARBA" id="ARBA00062858"/>
    </source>
</evidence>
<evidence type="ECO:0000313" key="21">
    <source>
        <dbReference type="Ensembl" id="ENSAMXP00005016616.1"/>
    </source>
</evidence>
<keyword evidence="6" id="KW-0732">Signal</keyword>
<evidence type="ECO:0000256" key="10">
    <source>
        <dbReference type="ARBA" id="ARBA00022989"/>
    </source>
</evidence>
<sequence length="569" mass="61622">MCWGSARFGESVLRALRSRWCWGMMAVGRGSPPGFTPVPAALRTGLLLLALSGVCSNEVLVPDRVSAVLGKNVTLSCRVEVGTNLSLTQSSWERQSPTGTTTLAVFNPQFGTSVVEAYENRVQFVRPSVEDASIVLQGVSFADIGSYTCKVATFPLGNSQASTVLDVMVEPKVYVSAGSGPLVDGDVDSVVATCTAERARPPAEVFWESDLFGRSEKIDQDEPNGTTTTQVRYIWAPTSHAFGLTLTCVVRHPALDMEFRIPYVLDVQFAPDVMVVGQDEVWYVGQENVRLDCRANANPYPHLFLWTRVDTLMPAGVEAANGSLVFTRPLRRNDSGTYRCEVQNDVGLRSQDVHIWIREPPPTTATPTSATTSAAVALGSSGTSPTQRHAQFTSPTLASLADGSVGTIVGGAVGGVLLLAMLLGLGVLCYLRQRRTFRGDYYTKQYLGPSDMQKESQLDVIQPHELMDVYGGDSGKGSQDLKPKPDGDFIYPDYTKDEGSWGDSLRRGCTYYSDSQSNRGVNPSGPPVSGPTLNNGAPFLQDGCYDNGTDCEYVAHTDGSVISRREWYV</sequence>
<protein>
    <recommendedName>
        <fullName evidence="17">Nectin cell adhesion molecule 3</fullName>
    </recommendedName>
</protein>
<keyword evidence="7" id="KW-0677">Repeat</keyword>
<accession>A0A8B9JBI6</accession>
<keyword evidence="11 19" id="KW-0472">Membrane</keyword>
<dbReference type="InterPro" id="IPR003598">
    <property type="entry name" value="Ig_sub2"/>
</dbReference>
<keyword evidence="4" id="KW-1003">Cell membrane</keyword>
<comment type="function">
    <text evidence="15">Cell adhesion molecule that promotes cell-cell contacts and plays important roles in the development of the nervous system. Acts by forming homophilic or heterophilic trans-dimers.</text>
</comment>
<evidence type="ECO:0000256" key="2">
    <source>
        <dbReference type="ARBA" id="ARBA00004536"/>
    </source>
</evidence>
<organism evidence="21 22">
    <name type="scientific">Astyanax mexicanus</name>
    <name type="common">Blind cave fish</name>
    <name type="synonym">Astyanax fasciatus mexicanus</name>
    <dbReference type="NCBI Taxonomy" id="7994"/>
    <lineage>
        <taxon>Eukaryota</taxon>
        <taxon>Metazoa</taxon>
        <taxon>Chordata</taxon>
        <taxon>Craniata</taxon>
        <taxon>Vertebrata</taxon>
        <taxon>Euteleostomi</taxon>
        <taxon>Actinopterygii</taxon>
        <taxon>Neopterygii</taxon>
        <taxon>Teleostei</taxon>
        <taxon>Ostariophysi</taxon>
        <taxon>Characiformes</taxon>
        <taxon>Characoidei</taxon>
        <taxon>Acestrorhamphidae</taxon>
        <taxon>Acestrorhamphinae</taxon>
        <taxon>Astyanax</taxon>
    </lineage>
</organism>
<dbReference type="SMART" id="SM00406">
    <property type="entry name" value="IGv"/>
    <property type="match status" value="1"/>
</dbReference>
<evidence type="ECO:0000256" key="6">
    <source>
        <dbReference type="ARBA" id="ARBA00022729"/>
    </source>
</evidence>
<comment type="similarity">
    <text evidence="3">Belongs to the nectin family.</text>
</comment>
<dbReference type="InterPro" id="IPR003599">
    <property type="entry name" value="Ig_sub"/>
</dbReference>
<dbReference type="InterPro" id="IPR051427">
    <property type="entry name" value="Nectin/Nectin-like"/>
</dbReference>
<dbReference type="InterPro" id="IPR036179">
    <property type="entry name" value="Ig-like_dom_sf"/>
</dbReference>
<dbReference type="InterPro" id="IPR007110">
    <property type="entry name" value="Ig-like_dom"/>
</dbReference>
<dbReference type="PANTHER" id="PTHR23277:SF12">
    <property type="entry name" value="NECTIN-3"/>
    <property type="match status" value="1"/>
</dbReference>
<evidence type="ECO:0000256" key="13">
    <source>
        <dbReference type="ARBA" id="ARBA00023180"/>
    </source>
</evidence>
<keyword evidence="13" id="KW-0325">Glycoprotein</keyword>
<dbReference type="SMART" id="SM00408">
    <property type="entry name" value="IGc2"/>
    <property type="match status" value="2"/>
</dbReference>
<dbReference type="OrthoDB" id="9442762at2759"/>
<dbReference type="Pfam" id="PF13927">
    <property type="entry name" value="Ig_3"/>
    <property type="match status" value="1"/>
</dbReference>
<comment type="subcellular location">
    <subcellularLocation>
        <location evidence="2">Cell junction</location>
        <location evidence="2">Adherens junction</location>
    </subcellularLocation>
    <subcellularLocation>
        <location evidence="1">Cell membrane</location>
        <topology evidence="1">Single-pass type I membrane protein</topology>
    </subcellularLocation>
</comment>
<evidence type="ECO:0000256" key="5">
    <source>
        <dbReference type="ARBA" id="ARBA00022692"/>
    </source>
</evidence>
<keyword evidence="12" id="KW-1015">Disulfide bond</keyword>
<comment type="subunit">
    <text evidence="16">Cis- and trans-homodimer. Can form trans-heterodimers.</text>
</comment>
<feature type="domain" description="Ig-like" evidence="20">
    <location>
        <begin position="33"/>
        <end position="166"/>
    </location>
</feature>
<dbReference type="InterPro" id="IPR013783">
    <property type="entry name" value="Ig-like_fold"/>
</dbReference>
<evidence type="ECO:0000256" key="17">
    <source>
        <dbReference type="ARBA" id="ARBA00082570"/>
    </source>
</evidence>
<reference evidence="21" key="1">
    <citation type="submission" date="2025-08" db="UniProtKB">
        <authorList>
            <consortium name="Ensembl"/>
        </authorList>
    </citation>
    <scope>IDENTIFICATION</scope>
</reference>
<dbReference type="PANTHER" id="PTHR23277">
    <property type="entry name" value="NECTIN-RELATED"/>
    <property type="match status" value="1"/>
</dbReference>
<dbReference type="OMA" id="QDEVWYV"/>
<keyword evidence="5 19" id="KW-0812">Transmembrane</keyword>
<keyword evidence="9" id="KW-0965">Cell junction</keyword>
<evidence type="ECO:0000256" key="3">
    <source>
        <dbReference type="ARBA" id="ARBA00007810"/>
    </source>
</evidence>
<feature type="region of interest" description="Disordered" evidence="18">
    <location>
        <begin position="512"/>
        <end position="535"/>
    </location>
</feature>
<dbReference type="GO" id="GO:0007156">
    <property type="term" value="P:homophilic cell adhesion via plasma membrane adhesion molecules"/>
    <property type="evidence" value="ECO:0007669"/>
    <property type="project" value="TreeGrafter"/>
</dbReference>
<evidence type="ECO:0000256" key="8">
    <source>
        <dbReference type="ARBA" id="ARBA00022889"/>
    </source>
</evidence>
<evidence type="ECO:0000256" key="15">
    <source>
        <dbReference type="ARBA" id="ARBA00058274"/>
    </source>
</evidence>
<evidence type="ECO:0000256" key="19">
    <source>
        <dbReference type="SAM" id="Phobius"/>
    </source>
</evidence>
<evidence type="ECO:0000256" key="7">
    <source>
        <dbReference type="ARBA" id="ARBA00022737"/>
    </source>
</evidence>
<dbReference type="SUPFAM" id="SSF48726">
    <property type="entry name" value="Immunoglobulin"/>
    <property type="match status" value="3"/>
</dbReference>
<dbReference type="InterPro" id="IPR013162">
    <property type="entry name" value="CD80_C2-set"/>
</dbReference>
<keyword evidence="8" id="KW-0130">Cell adhesion</keyword>
<dbReference type="GO" id="GO:0005886">
    <property type="term" value="C:plasma membrane"/>
    <property type="evidence" value="ECO:0007669"/>
    <property type="project" value="UniProtKB-SubCell"/>
</dbReference>
<dbReference type="SMART" id="SM00409">
    <property type="entry name" value="IG"/>
    <property type="match status" value="2"/>
</dbReference>
<dbReference type="GO" id="GO:0007157">
    <property type="term" value="P:heterophilic cell-cell adhesion via plasma membrane cell adhesion molecules"/>
    <property type="evidence" value="ECO:0007669"/>
    <property type="project" value="TreeGrafter"/>
</dbReference>
<dbReference type="AlphaFoldDB" id="A0A8B9JBI6"/>
<evidence type="ECO:0000256" key="4">
    <source>
        <dbReference type="ARBA" id="ARBA00022475"/>
    </source>
</evidence>
<dbReference type="InterPro" id="IPR013106">
    <property type="entry name" value="Ig_V-set"/>
</dbReference>
<feature type="transmembrane region" description="Helical" evidence="19">
    <location>
        <begin position="408"/>
        <end position="431"/>
    </location>
</feature>
<dbReference type="FunFam" id="2.60.40.10:FF:000298">
    <property type="entry name" value="Nectin cell adhesion molecule 3"/>
    <property type="match status" value="1"/>
</dbReference>
<evidence type="ECO:0000256" key="14">
    <source>
        <dbReference type="ARBA" id="ARBA00023319"/>
    </source>
</evidence>
<dbReference type="Pfam" id="PF07686">
    <property type="entry name" value="V-set"/>
    <property type="match status" value="1"/>
</dbReference>
<feature type="domain" description="Ig-like" evidence="20">
    <location>
        <begin position="271"/>
        <end position="354"/>
    </location>
</feature>
<evidence type="ECO:0000259" key="20">
    <source>
        <dbReference type="PROSITE" id="PS50835"/>
    </source>
</evidence>
<evidence type="ECO:0000256" key="18">
    <source>
        <dbReference type="SAM" id="MobiDB-lite"/>
    </source>
</evidence>
<dbReference type="Pfam" id="PF08205">
    <property type="entry name" value="C2-set_2"/>
    <property type="match status" value="1"/>
</dbReference>
<evidence type="ECO:0000313" key="22">
    <source>
        <dbReference type="Proteomes" id="UP000694621"/>
    </source>
</evidence>
<evidence type="ECO:0000256" key="9">
    <source>
        <dbReference type="ARBA" id="ARBA00022949"/>
    </source>
</evidence>
<dbReference type="GO" id="GO:0043296">
    <property type="term" value="C:apical junction complex"/>
    <property type="evidence" value="ECO:0007669"/>
    <property type="project" value="TreeGrafter"/>
</dbReference>
<evidence type="ECO:0000256" key="1">
    <source>
        <dbReference type="ARBA" id="ARBA00004251"/>
    </source>
</evidence>
<dbReference type="Ensembl" id="ENSAMXT00005018336.1">
    <property type="protein sequence ID" value="ENSAMXP00005016616.1"/>
    <property type="gene ID" value="ENSAMXG00005008661.1"/>
</dbReference>
<proteinExistence type="inferred from homology"/>